<reference evidence="6 7" key="1">
    <citation type="submission" date="2017-05" db="EMBL/GenBank/DDBJ databases">
        <title>Complete and WGS of Bordetella genogroups.</title>
        <authorList>
            <person name="Spilker T."/>
            <person name="LiPuma J."/>
        </authorList>
    </citation>
    <scope>NUCLEOTIDE SEQUENCE [LARGE SCALE GENOMIC DNA]</scope>
    <source>
        <strain evidence="6 7">AU9919</strain>
    </source>
</reference>
<keyword evidence="7" id="KW-1185">Reference proteome</keyword>
<dbReference type="Gene3D" id="3.40.190.10">
    <property type="entry name" value="Periplasmic binding protein-like II"/>
    <property type="match status" value="2"/>
</dbReference>
<dbReference type="Gene3D" id="1.10.10.10">
    <property type="entry name" value="Winged helix-like DNA-binding domain superfamily/Winged helix DNA-binding domain"/>
    <property type="match status" value="1"/>
</dbReference>
<dbReference type="SUPFAM" id="SSF46785">
    <property type="entry name" value="Winged helix' DNA-binding domain"/>
    <property type="match status" value="1"/>
</dbReference>
<dbReference type="GO" id="GO:0005829">
    <property type="term" value="C:cytosol"/>
    <property type="evidence" value="ECO:0007669"/>
    <property type="project" value="TreeGrafter"/>
</dbReference>
<keyword evidence="4" id="KW-0804">Transcription</keyword>
<evidence type="ECO:0000256" key="2">
    <source>
        <dbReference type="ARBA" id="ARBA00023015"/>
    </source>
</evidence>
<dbReference type="EMBL" id="NEVQ01000020">
    <property type="protein sequence ID" value="OZI52981.1"/>
    <property type="molecule type" value="Genomic_DNA"/>
</dbReference>
<gene>
    <name evidence="6" type="ORF">CAL20_20195</name>
</gene>
<evidence type="ECO:0000313" key="7">
    <source>
        <dbReference type="Proteomes" id="UP000216885"/>
    </source>
</evidence>
<accession>A0A261TUN4</accession>
<evidence type="ECO:0000256" key="1">
    <source>
        <dbReference type="ARBA" id="ARBA00009437"/>
    </source>
</evidence>
<feature type="domain" description="HTH lysR-type" evidence="5">
    <location>
        <begin position="1"/>
        <end position="58"/>
    </location>
</feature>
<dbReference type="GO" id="GO:0003677">
    <property type="term" value="F:DNA binding"/>
    <property type="evidence" value="ECO:0007669"/>
    <property type="project" value="UniProtKB-KW"/>
</dbReference>
<dbReference type="InterPro" id="IPR050950">
    <property type="entry name" value="HTH-type_LysR_regulators"/>
</dbReference>
<dbReference type="Pfam" id="PF03466">
    <property type="entry name" value="LysR_substrate"/>
    <property type="match status" value="1"/>
</dbReference>
<name>A0A261TUN4_9BORD</name>
<dbReference type="AlphaFoldDB" id="A0A261TUN4"/>
<evidence type="ECO:0000313" key="6">
    <source>
        <dbReference type="EMBL" id="OZI52981.1"/>
    </source>
</evidence>
<dbReference type="RefSeq" id="WP_094838786.1">
    <property type="nucleotide sequence ID" value="NZ_NEVQ01000020.1"/>
</dbReference>
<dbReference type="InterPro" id="IPR036390">
    <property type="entry name" value="WH_DNA-bd_sf"/>
</dbReference>
<dbReference type="PROSITE" id="PS50931">
    <property type="entry name" value="HTH_LYSR"/>
    <property type="match status" value="1"/>
</dbReference>
<dbReference type="InterPro" id="IPR005119">
    <property type="entry name" value="LysR_subst-bd"/>
</dbReference>
<proteinExistence type="inferred from homology"/>
<keyword evidence="3" id="KW-0238">DNA-binding</keyword>
<dbReference type="Proteomes" id="UP000216885">
    <property type="component" value="Unassembled WGS sequence"/>
</dbReference>
<evidence type="ECO:0000259" key="5">
    <source>
        <dbReference type="PROSITE" id="PS50931"/>
    </source>
</evidence>
<dbReference type="GO" id="GO:0003700">
    <property type="term" value="F:DNA-binding transcription factor activity"/>
    <property type="evidence" value="ECO:0007669"/>
    <property type="project" value="InterPro"/>
</dbReference>
<dbReference type="InterPro" id="IPR000847">
    <property type="entry name" value="LysR_HTH_N"/>
</dbReference>
<dbReference type="InterPro" id="IPR036388">
    <property type="entry name" value="WH-like_DNA-bd_sf"/>
</dbReference>
<protein>
    <recommendedName>
        <fullName evidence="5">HTH lysR-type domain-containing protein</fullName>
    </recommendedName>
</protein>
<dbReference type="SUPFAM" id="SSF53850">
    <property type="entry name" value="Periplasmic binding protein-like II"/>
    <property type="match status" value="1"/>
</dbReference>
<evidence type="ECO:0000256" key="3">
    <source>
        <dbReference type="ARBA" id="ARBA00023125"/>
    </source>
</evidence>
<evidence type="ECO:0000256" key="4">
    <source>
        <dbReference type="ARBA" id="ARBA00023163"/>
    </source>
</evidence>
<organism evidence="6 7">
    <name type="scientific">Bordetella genomosp. 4</name>
    <dbReference type="NCBI Taxonomy" id="463044"/>
    <lineage>
        <taxon>Bacteria</taxon>
        <taxon>Pseudomonadati</taxon>
        <taxon>Pseudomonadota</taxon>
        <taxon>Betaproteobacteria</taxon>
        <taxon>Burkholderiales</taxon>
        <taxon>Alcaligenaceae</taxon>
        <taxon>Bordetella</taxon>
    </lineage>
</organism>
<dbReference type="PRINTS" id="PR00039">
    <property type="entry name" value="HTHLYSR"/>
</dbReference>
<dbReference type="FunFam" id="1.10.10.10:FF:000001">
    <property type="entry name" value="LysR family transcriptional regulator"/>
    <property type="match status" value="1"/>
</dbReference>
<dbReference type="Pfam" id="PF00126">
    <property type="entry name" value="HTH_1"/>
    <property type="match status" value="1"/>
</dbReference>
<comment type="caution">
    <text evidence="6">The sequence shown here is derived from an EMBL/GenBank/DDBJ whole genome shotgun (WGS) entry which is preliminary data.</text>
</comment>
<comment type="similarity">
    <text evidence="1">Belongs to the LysR transcriptional regulatory family.</text>
</comment>
<keyword evidence="2" id="KW-0805">Transcription regulation</keyword>
<sequence>MDLRQLRTILAIAETGSLTRASELLHIVQPALSRQLKQLEDELGAPLFHRNHLGMVLTVPGRRFVDQVRVSLKGLNQAKADIGAATKNLMGSVAIGMLPGLAAVVAGPLVTSLRRQYPDLKVRIAAGFSDFLQDGLEDGKLDICLMGDYLQSEMLQTSPVYREPIYVVGLPGSGLSRSQPVNLAEVVKLPMVVPEAKSLRNAIDRACTIIGVNLNPVAESDSTAVILDLVERGVGYTILPVMPITPMLEARRLVGAPIVSPSLGRTIVSCSPMLTRNPHTVKALHSELIALLRPYVRKFKNAGVTWLAEKEADWESRQPRLT</sequence>
<dbReference type="PANTHER" id="PTHR30419">
    <property type="entry name" value="HTH-TYPE TRANSCRIPTIONAL REGULATOR YBHD"/>
    <property type="match status" value="1"/>
</dbReference>